<name>A0A3S4ZPG5_9PLAT</name>
<accession>A0A3S4ZPG5</accession>
<feature type="region of interest" description="Disordered" evidence="1">
    <location>
        <begin position="1"/>
        <end position="27"/>
    </location>
</feature>
<feature type="compositionally biased region" description="Polar residues" evidence="1">
    <location>
        <begin position="11"/>
        <end position="24"/>
    </location>
</feature>
<evidence type="ECO:0000256" key="1">
    <source>
        <dbReference type="SAM" id="MobiDB-lite"/>
    </source>
</evidence>
<dbReference type="Proteomes" id="UP000784294">
    <property type="component" value="Unassembled WGS sequence"/>
</dbReference>
<dbReference type="EMBL" id="CAAALY010029092">
    <property type="protein sequence ID" value="VEL16597.1"/>
    <property type="molecule type" value="Genomic_DNA"/>
</dbReference>
<evidence type="ECO:0000313" key="2">
    <source>
        <dbReference type="EMBL" id="VEL16597.1"/>
    </source>
</evidence>
<reference evidence="2" key="1">
    <citation type="submission" date="2018-11" db="EMBL/GenBank/DDBJ databases">
        <authorList>
            <consortium name="Pathogen Informatics"/>
        </authorList>
    </citation>
    <scope>NUCLEOTIDE SEQUENCE</scope>
</reference>
<evidence type="ECO:0000313" key="3">
    <source>
        <dbReference type="Proteomes" id="UP000784294"/>
    </source>
</evidence>
<comment type="caution">
    <text evidence="2">The sequence shown here is derived from an EMBL/GenBank/DDBJ whole genome shotgun (WGS) entry which is preliminary data.</text>
</comment>
<organism evidence="2 3">
    <name type="scientific">Protopolystoma xenopodis</name>
    <dbReference type="NCBI Taxonomy" id="117903"/>
    <lineage>
        <taxon>Eukaryota</taxon>
        <taxon>Metazoa</taxon>
        <taxon>Spiralia</taxon>
        <taxon>Lophotrochozoa</taxon>
        <taxon>Platyhelminthes</taxon>
        <taxon>Monogenea</taxon>
        <taxon>Polyopisthocotylea</taxon>
        <taxon>Polystomatidea</taxon>
        <taxon>Polystomatidae</taxon>
        <taxon>Protopolystoma</taxon>
    </lineage>
</organism>
<sequence>MRRAASVANAALSSMSSGRQNSHHQYPLRHQSRAGIKYFASSVLGSNRQNSCLADDVHRGVDGEAATFASPTSGYRAGPLPVGCCGSSCHATICQAIGQTPAGQADLFRSGCRLSEDECFCHNSAVSGTMQSGGLGTFTRGGPWTLVLQMMLFPFNAYFQSKLPSIGRFLILGS</sequence>
<gene>
    <name evidence="2" type="ORF">PXEA_LOCUS10037</name>
</gene>
<keyword evidence="3" id="KW-1185">Reference proteome</keyword>
<proteinExistence type="predicted"/>
<dbReference type="AlphaFoldDB" id="A0A3S4ZPG5"/>
<protein>
    <submittedName>
        <fullName evidence="2">Uncharacterized protein</fullName>
    </submittedName>
</protein>